<dbReference type="EMBL" id="SNRW01021569">
    <property type="protein sequence ID" value="KAA6364502.1"/>
    <property type="molecule type" value="Genomic_DNA"/>
</dbReference>
<feature type="non-terminal residue" evidence="2">
    <location>
        <position position="1"/>
    </location>
</feature>
<gene>
    <name evidence="2" type="ORF">EZS28_039971</name>
</gene>
<sequence>GQIIIDNLYKHGLINIEQLNKDLITSGVKDQIIIDGIFAGGCHSAVGSALTVIGLQMELTDSTFVQPLCFGNMIYLNQTKNYIQGCQFVGYNGSFVDSDQDDEEDDQDDDEQQPSSEQPQTEEGQEQEVKDENLCPENRDYFSSSIHALVFIKNSESQIQETSFENTGIGAIKVEDSNIIIEDVQFTESNSSEDGSVQFEGNEMMVSCVGDSTFIGCTAIVPNNYEQQISVCYTIGQNSQVYIDERDLLHTSWQRQNNEGVVRFIGKSDSEHLWNPDTICGQITNPCDTYGAVGSQIQKEQETSDGSQGRVETLIYCEGKFISTYMDMILTRSKTVNFLGFGREKTELGAKINFYNTMLQGIINQNIVMEKLRLSMQPASPKVGIINIPGKNGSLVLLEVNVQGYIDTNPQNTMMEPEYFIQCEGFVILIDVIMEHIYMRTGTVMLIQNMRSFSGDSGQEMVSKIKSGFYECIFDDITTNETSLFMITDMSLSNNGEIQLNEQIESNMQSNANQLKLKIQGSLFSNCFSSLKLNKRRINGGLINIISKGTRIEIGGCDFSDNLMHSRNMVYIGIGC</sequence>
<dbReference type="Proteomes" id="UP000324800">
    <property type="component" value="Unassembled WGS sequence"/>
</dbReference>
<evidence type="ECO:0000256" key="1">
    <source>
        <dbReference type="SAM" id="MobiDB-lite"/>
    </source>
</evidence>
<reference evidence="2 3" key="1">
    <citation type="submission" date="2019-03" db="EMBL/GenBank/DDBJ databases">
        <title>Single cell metagenomics reveals metabolic interactions within the superorganism composed of flagellate Streblomastix strix and complex community of Bacteroidetes bacteria on its surface.</title>
        <authorList>
            <person name="Treitli S.C."/>
            <person name="Kolisko M."/>
            <person name="Husnik F."/>
            <person name="Keeling P."/>
            <person name="Hampl V."/>
        </authorList>
    </citation>
    <scope>NUCLEOTIDE SEQUENCE [LARGE SCALE GENOMIC DNA]</scope>
    <source>
        <strain evidence="2">ST1C</strain>
    </source>
</reference>
<feature type="region of interest" description="Disordered" evidence="1">
    <location>
        <begin position="96"/>
        <end position="130"/>
    </location>
</feature>
<evidence type="ECO:0000313" key="2">
    <source>
        <dbReference type="EMBL" id="KAA6364502.1"/>
    </source>
</evidence>
<feature type="compositionally biased region" description="Low complexity" evidence="1">
    <location>
        <begin position="113"/>
        <end position="122"/>
    </location>
</feature>
<dbReference type="AlphaFoldDB" id="A0A5J4U3I7"/>
<feature type="compositionally biased region" description="Acidic residues" evidence="1">
    <location>
        <begin position="98"/>
        <end position="112"/>
    </location>
</feature>
<protein>
    <submittedName>
        <fullName evidence="2">Uncharacterized protein</fullName>
    </submittedName>
</protein>
<organism evidence="2 3">
    <name type="scientific">Streblomastix strix</name>
    <dbReference type="NCBI Taxonomy" id="222440"/>
    <lineage>
        <taxon>Eukaryota</taxon>
        <taxon>Metamonada</taxon>
        <taxon>Preaxostyla</taxon>
        <taxon>Oxymonadida</taxon>
        <taxon>Streblomastigidae</taxon>
        <taxon>Streblomastix</taxon>
    </lineage>
</organism>
<accession>A0A5J4U3I7</accession>
<proteinExistence type="predicted"/>
<name>A0A5J4U3I7_9EUKA</name>
<evidence type="ECO:0000313" key="3">
    <source>
        <dbReference type="Proteomes" id="UP000324800"/>
    </source>
</evidence>
<comment type="caution">
    <text evidence="2">The sequence shown here is derived from an EMBL/GenBank/DDBJ whole genome shotgun (WGS) entry which is preliminary data.</text>
</comment>